<dbReference type="AlphaFoldDB" id="A0A067BND4"/>
<dbReference type="OrthoDB" id="67471at2759"/>
<dbReference type="Proteomes" id="UP000030745">
    <property type="component" value="Unassembled WGS sequence"/>
</dbReference>
<dbReference type="EMBL" id="KK583326">
    <property type="protein sequence ID" value="KDO20019.1"/>
    <property type="molecule type" value="Genomic_DNA"/>
</dbReference>
<feature type="coiled-coil region" evidence="1">
    <location>
        <begin position="224"/>
        <end position="268"/>
    </location>
</feature>
<evidence type="ECO:0000313" key="3">
    <source>
        <dbReference type="EMBL" id="KDO20019.1"/>
    </source>
</evidence>
<gene>
    <name evidence="3" type="ORF">SPRG_14167</name>
</gene>
<reference evidence="3 4" key="1">
    <citation type="journal article" date="2013" name="PLoS Genet.">
        <title>Distinctive expansion of potential virulence genes in the genome of the oomycete fish pathogen Saprolegnia parasitica.</title>
        <authorList>
            <person name="Jiang R.H."/>
            <person name="de Bruijn I."/>
            <person name="Haas B.J."/>
            <person name="Belmonte R."/>
            <person name="Lobach L."/>
            <person name="Christie J."/>
            <person name="van den Ackerveken G."/>
            <person name="Bottin A."/>
            <person name="Bulone V."/>
            <person name="Diaz-Moreno S.M."/>
            <person name="Dumas B."/>
            <person name="Fan L."/>
            <person name="Gaulin E."/>
            <person name="Govers F."/>
            <person name="Grenville-Briggs L.J."/>
            <person name="Horner N.R."/>
            <person name="Levin J.Z."/>
            <person name="Mammella M."/>
            <person name="Meijer H.J."/>
            <person name="Morris P."/>
            <person name="Nusbaum C."/>
            <person name="Oome S."/>
            <person name="Phillips A.J."/>
            <person name="van Rooyen D."/>
            <person name="Rzeszutek E."/>
            <person name="Saraiva M."/>
            <person name="Secombes C.J."/>
            <person name="Seidl M.F."/>
            <person name="Snel B."/>
            <person name="Stassen J.H."/>
            <person name="Sykes S."/>
            <person name="Tripathy S."/>
            <person name="van den Berg H."/>
            <person name="Vega-Arreguin J.C."/>
            <person name="Wawra S."/>
            <person name="Young S.K."/>
            <person name="Zeng Q."/>
            <person name="Dieguez-Uribeondo J."/>
            <person name="Russ C."/>
            <person name="Tyler B.M."/>
            <person name="van West P."/>
        </authorList>
    </citation>
    <scope>NUCLEOTIDE SEQUENCE [LARGE SCALE GENOMIC DNA]</scope>
    <source>
        <strain evidence="3 4">CBS 223.65</strain>
    </source>
</reference>
<protein>
    <submittedName>
        <fullName evidence="3">Uncharacterized protein</fullName>
    </submittedName>
</protein>
<keyword evidence="4" id="KW-1185">Reference proteome</keyword>
<evidence type="ECO:0000313" key="4">
    <source>
        <dbReference type="Proteomes" id="UP000030745"/>
    </source>
</evidence>
<evidence type="ECO:0000256" key="2">
    <source>
        <dbReference type="SAM" id="MobiDB-lite"/>
    </source>
</evidence>
<name>A0A067BND4_SAPPC</name>
<dbReference type="VEuPathDB" id="FungiDB:SPRG_14167"/>
<organism evidence="3 4">
    <name type="scientific">Saprolegnia parasitica (strain CBS 223.65)</name>
    <dbReference type="NCBI Taxonomy" id="695850"/>
    <lineage>
        <taxon>Eukaryota</taxon>
        <taxon>Sar</taxon>
        <taxon>Stramenopiles</taxon>
        <taxon>Oomycota</taxon>
        <taxon>Saprolegniomycetes</taxon>
        <taxon>Saprolegniales</taxon>
        <taxon>Saprolegniaceae</taxon>
        <taxon>Saprolegnia</taxon>
    </lineage>
</organism>
<evidence type="ECO:0000256" key="1">
    <source>
        <dbReference type="SAM" id="Coils"/>
    </source>
</evidence>
<keyword evidence="1" id="KW-0175">Coiled coil</keyword>
<proteinExistence type="predicted"/>
<dbReference type="STRING" id="695850.A0A067BND4"/>
<dbReference type="OMA" id="NAHFDYE"/>
<dbReference type="GeneID" id="24135992"/>
<dbReference type="KEGG" id="spar:SPRG_14167"/>
<sequence length="294" mass="33730">MQDDAQANKDKDRVRRHHWIPKYEVEFGLQIVERHPHTGEVILAVCGLCKAFGREVREKDEEPLSPTSSNQRKRRRGLTTTKYFRSFRVDNIRSHLSGAHPVRWHEYQVLAKNEELRRSFLAQTPSMGSLNLMSSLPMTMMGMATGMDETSDLDGTDPSVLSMGAVTPSARTPPPSAKRPSPAPVNVANIMLNNPHGKRPPPLDPKTIELQKYQLDWERLEFERMRFQKELQMKDLEEKQLERKLRHEKEMREKDRELELEKAKIEQDKFNKLVDILRATLGNAAATAAATAIV</sequence>
<dbReference type="PANTHER" id="PTHR37067:SF3">
    <property type="entry name" value="PX DOMAIN-CONTAINING PROTEIN"/>
    <property type="match status" value="1"/>
</dbReference>
<feature type="region of interest" description="Disordered" evidence="2">
    <location>
        <begin position="57"/>
        <end position="77"/>
    </location>
</feature>
<dbReference type="RefSeq" id="XP_012209255.1">
    <property type="nucleotide sequence ID" value="XM_012353865.1"/>
</dbReference>
<dbReference type="PANTHER" id="PTHR37067">
    <property type="entry name" value="PX DOMAIN-CONTAINING PROTEIN"/>
    <property type="match status" value="1"/>
</dbReference>
<accession>A0A067BND4</accession>